<dbReference type="PANTHER" id="PTHR35205">
    <property type="entry name" value="NB-ARC AND TPR DOMAIN PROTEIN"/>
    <property type="match status" value="1"/>
</dbReference>
<organism evidence="3 4">
    <name type="scientific">Pseudallescheria apiosperma</name>
    <name type="common">Scedosporium apiospermum</name>
    <dbReference type="NCBI Taxonomy" id="563466"/>
    <lineage>
        <taxon>Eukaryota</taxon>
        <taxon>Fungi</taxon>
        <taxon>Dikarya</taxon>
        <taxon>Ascomycota</taxon>
        <taxon>Pezizomycotina</taxon>
        <taxon>Sordariomycetes</taxon>
        <taxon>Hypocreomycetidae</taxon>
        <taxon>Microascales</taxon>
        <taxon>Microascaceae</taxon>
        <taxon>Scedosporium</taxon>
    </lineage>
</organism>
<sequence>MVALRIKSWADRFKIAMSFGGQRTTIPASDPVALPSERIPVSVNRFFHGRESDLDYLHDQLHSGLERPTTVCISGLPGMGKTQLAARYCKYFGSEYFACIWVSSDNHTKIGNTLSECAINLKLEGSSIKEEPRKNAQLLVSWLQTTTKPWLVVFDNVDNLKHLKDFWPSGGGGHIIMTSRTPYLAEFRGSIPLELSPLSLDESKELFYKIVGEDKKSQHSQEIDNLLAEWRGVPLALFHIGSFIRRGRMSLPRFLRIYRNSAANIYQAENTTDEYPHSIATAFSIGELETNAKDLLRLLCYFDPDRIPDDLLLSSFEDGKTLFQMETEYDLHIAIEALLQNVAILEMSKENQIATFHQALSLLNQSFPREGGGKSMWEQWPKCNEYLPHVIVMNRRWQDLFDESHKDAELASLLSACTWYMVERGMFNEAAPLIRTAQAVCPTSEETQLTLATVLFNLAGVHFECNRIEESLDLCKTVLEIRHRMLDPLDPLLGNTLYSIGIVYMESGLLSESLKSNKQAVAIHEACQTSGKHDGSPTALAYLDLGLCYWKMGELDLASTFIEKGLELFDKTSGKSSQKYGHSGKRGSE</sequence>
<feature type="domain" description="NB-ARC" evidence="2">
    <location>
        <begin position="51"/>
        <end position="215"/>
    </location>
</feature>
<dbReference type="InterPro" id="IPR027417">
    <property type="entry name" value="P-loop_NTPase"/>
</dbReference>
<dbReference type="PANTHER" id="PTHR35205:SF1">
    <property type="entry name" value="ZU5 DOMAIN-CONTAINING PROTEIN"/>
    <property type="match status" value="1"/>
</dbReference>
<dbReference type="PRINTS" id="PR00364">
    <property type="entry name" value="DISEASERSIST"/>
</dbReference>
<dbReference type="Proteomes" id="UP000028545">
    <property type="component" value="Unassembled WGS sequence"/>
</dbReference>
<dbReference type="SUPFAM" id="SSF52540">
    <property type="entry name" value="P-loop containing nucleoside triphosphate hydrolases"/>
    <property type="match status" value="1"/>
</dbReference>
<comment type="caution">
    <text evidence="3">The sequence shown here is derived from an EMBL/GenBank/DDBJ whole genome shotgun (WGS) entry which is preliminary data.</text>
</comment>
<evidence type="ECO:0000256" key="1">
    <source>
        <dbReference type="PROSITE-ProRule" id="PRU00339"/>
    </source>
</evidence>
<dbReference type="GO" id="GO:0043531">
    <property type="term" value="F:ADP binding"/>
    <property type="evidence" value="ECO:0007669"/>
    <property type="project" value="InterPro"/>
</dbReference>
<dbReference type="SMART" id="SM00028">
    <property type="entry name" value="TPR"/>
    <property type="match status" value="3"/>
</dbReference>
<gene>
    <name evidence="3" type="ORF">SAPIO_CDS1141</name>
</gene>
<dbReference type="InterPro" id="IPR002182">
    <property type="entry name" value="NB-ARC"/>
</dbReference>
<evidence type="ECO:0000259" key="2">
    <source>
        <dbReference type="Pfam" id="PF00931"/>
    </source>
</evidence>
<dbReference type="Gene3D" id="1.25.40.10">
    <property type="entry name" value="Tetratricopeptide repeat domain"/>
    <property type="match status" value="1"/>
</dbReference>
<reference evidence="3 4" key="1">
    <citation type="journal article" date="2014" name="Genome Announc.">
        <title>Draft genome sequence of the pathogenic fungus Scedosporium apiospermum.</title>
        <authorList>
            <person name="Vandeputte P."/>
            <person name="Ghamrawi S."/>
            <person name="Rechenmann M."/>
            <person name="Iltis A."/>
            <person name="Giraud S."/>
            <person name="Fleury M."/>
            <person name="Thornton C."/>
            <person name="Delhaes L."/>
            <person name="Meyer W."/>
            <person name="Papon N."/>
            <person name="Bouchara J.P."/>
        </authorList>
    </citation>
    <scope>NUCLEOTIDE SEQUENCE [LARGE SCALE GENOMIC DNA]</scope>
    <source>
        <strain evidence="3 4">IHEM 14462</strain>
    </source>
</reference>
<dbReference type="KEGG" id="sapo:SAPIO_CDS1141"/>
<dbReference type="Pfam" id="PF13424">
    <property type="entry name" value="TPR_12"/>
    <property type="match status" value="1"/>
</dbReference>
<dbReference type="VEuPathDB" id="FungiDB:SAPIO_CDS1141"/>
<dbReference type="EMBL" id="JOWA01000044">
    <property type="protein sequence ID" value="KEZ46246.1"/>
    <property type="molecule type" value="Genomic_DNA"/>
</dbReference>
<dbReference type="InterPro" id="IPR019734">
    <property type="entry name" value="TPR_rpt"/>
</dbReference>
<dbReference type="OMA" id="NEYAITH"/>
<dbReference type="Pfam" id="PF13181">
    <property type="entry name" value="TPR_8"/>
    <property type="match status" value="1"/>
</dbReference>
<evidence type="ECO:0000313" key="4">
    <source>
        <dbReference type="Proteomes" id="UP000028545"/>
    </source>
</evidence>
<proteinExistence type="predicted"/>
<keyword evidence="4" id="KW-1185">Reference proteome</keyword>
<feature type="repeat" description="TPR" evidence="1">
    <location>
        <begin position="539"/>
        <end position="572"/>
    </location>
</feature>
<dbReference type="GeneID" id="27720213"/>
<dbReference type="RefSeq" id="XP_016646045.1">
    <property type="nucleotide sequence ID" value="XM_016784490.1"/>
</dbReference>
<dbReference type="InterPro" id="IPR011990">
    <property type="entry name" value="TPR-like_helical_dom_sf"/>
</dbReference>
<name>A0A084GFY4_PSEDA</name>
<accession>A0A084GFY4</accession>
<keyword evidence="1" id="KW-0802">TPR repeat</keyword>
<dbReference type="AlphaFoldDB" id="A0A084GFY4"/>
<dbReference type="HOGENOM" id="CLU_396373_0_0_1"/>
<dbReference type="OrthoDB" id="6161812at2759"/>
<dbReference type="Gene3D" id="3.40.50.300">
    <property type="entry name" value="P-loop containing nucleotide triphosphate hydrolases"/>
    <property type="match status" value="1"/>
</dbReference>
<dbReference type="SUPFAM" id="SSF48452">
    <property type="entry name" value="TPR-like"/>
    <property type="match status" value="1"/>
</dbReference>
<dbReference type="PROSITE" id="PS50005">
    <property type="entry name" value="TPR"/>
    <property type="match status" value="1"/>
</dbReference>
<protein>
    <recommendedName>
        <fullName evidence="2">NB-ARC domain-containing protein</fullName>
    </recommendedName>
</protein>
<dbReference type="Pfam" id="PF00931">
    <property type="entry name" value="NB-ARC"/>
    <property type="match status" value="1"/>
</dbReference>
<evidence type="ECO:0000313" key="3">
    <source>
        <dbReference type="EMBL" id="KEZ46246.1"/>
    </source>
</evidence>